<evidence type="ECO:0000313" key="1">
    <source>
        <dbReference type="EMBL" id="KAJ8652912.1"/>
    </source>
</evidence>
<dbReference type="AlphaFoldDB" id="A0AAD7XWR6"/>
<dbReference type="RefSeq" id="XP_058337826.1">
    <property type="nucleotide sequence ID" value="XM_058491413.1"/>
</dbReference>
<protein>
    <submittedName>
        <fullName evidence="1">Uncharacterized protein</fullName>
    </submittedName>
</protein>
<keyword evidence="2" id="KW-1185">Reference proteome</keyword>
<dbReference type="Proteomes" id="UP001234581">
    <property type="component" value="Unassembled WGS sequence"/>
</dbReference>
<dbReference type="GeneID" id="83218847"/>
<dbReference type="EMBL" id="JARTCD010000090">
    <property type="protein sequence ID" value="KAJ8652912.1"/>
    <property type="molecule type" value="Genomic_DNA"/>
</dbReference>
<sequence>MTQLTTTIATHLLTIQQRVNEDSQRLCPCSTFNAVDRQQPVSKRSLFHGILQQHIVDDIQPLYSFNNDTHYRFMLLLPRLLSTGRPFIKHNVLSHACQVWMQQRFRFSLLMLEYTVRLHDAITLIVDDATLSTGAGTREETLECVPDMVPWEKKSYIDIPTI</sequence>
<reference evidence="1 2" key="1">
    <citation type="submission" date="2023-03" db="EMBL/GenBank/DDBJ databases">
        <title>Genome sequence of Lichtheimia ornata CBS 291.66.</title>
        <authorList>
            <person name="Mohabir J.T."/>
            <person name="Shea T.P."/>
            <person name="Kurbessoian T."/>
            <person name="Berby B."/>
            <person name="Fontaine J."/>
            <person name="Livny J."/>
            <person name="Gnirke A."/>
            <person name="Stajich J.E."/>
            <person name="Cuomo C.A."/>
        </authorList>
    </citation>
    <scope>NUCLEOTIDE SEQUENCE [LARGE SCALE GENOMIC DNA]</scope>
    <source>
        <strain evidence="1">CBS 291.66</strain>
    </source>
</reference>
<gene>
    <name evidence="1" type="ORF">O0I10_011446</name>
</gene>
<evidence type="ECO:0000313" key="2">
    <source>
        <dbReference type="Proteomes" id="UP001234581"/>
    </source>
</evidence>
<proteinExistence type="predicted"/>
<comment type="caution">
    <text evidence="1">The sequence shown here is derived from an EMBL/GenBank/DDBJ whole genome shotgun (WGS) entry which is preliminary data.</text>
</comment>
<organism evidence="1 2">
    <name type="scientific">Lichtheimia ornata</name>
    <dbReference type="NCBI Taxonomy" id="688661"/>
    <lineage>
        <taxon>Eukaryota</taxon>
        <taxon>Fungi</taxon>
        <taxon>Fungi incertae sedis</taxon>
        <taxon>Mucoromycota</taxon>
        <taxon>Mucoromycotina</taxon>
        <taxon>Mucoromycetes</taxon>
        <taxon>Mucorales</taxon>
        <taxon>Lichtheimiaceae</taxon>
        <taxon>Lichtheimia</taxon>
    </lineage>
</organism>
<name>A0AAD7XWR6_9FUNG</name>
<accession>A0AAD7XWR6</accession>